<name>A0AAN6N7R8_9PEZI</name>
<gene>
    <name evidence="2" type="ORF">QBC46DRAFT_385675</name>
</gene>
<evidence type="ECO:0000313" key="2">
    <source>
        <dbReference type="EMBL" id="KAK3940395.1"/>
    </source>
</evidence>
<organism evidence="2 3">
    <name type="scientific">Diplogelasinospora grovesii</name>
    <dbReference type="NCBI Taxonomy" id="303347"/>
    <lineage>
        <taxon>Eukaryota</taxon>
        <taxon>Fungi</taxon>
        <taxon>Dikarya</taxon>
        <taxon>Ascomycota</taxon>
        <taxon>Pezizomycotina</taxon>
        <taxon>Sordariomycetes</taxon>
        <taxon>Sordariomycetidae</taxon>
        <taxon>Sordariales</taxon>
        <taxon>Diplogelasinosporaceae</taxon>
        <taxon>Diplogelasinospora</taxon>
    </lineage>
</organism>
<evidence type="ECO:0000256" key="1">
    <source>
        <dbReference type="SAM" id="MobiDB-lite"/>
    </source>
</evidence>
<feature type="compositionally biased region" description="Low complexity" evidence="1">
    <location>
        <begin position="308"/>
        <end position="317"/>
    </location>
</feature>
<feature type="region of interest" description="Disordered" evidence="1">
    <location>
        <begin position="101"/>
        <end position="124"/>
    </location>
</feature>
<sequence length="317" mass="33633">MGNAAGRTGSVAERGPSKLRYSESAAETAAEQLKRVSLTSLTASAASAAARGSVGAAALSAAMGQSAKALVAQEMARQKSNASTASAASAASAAANSTTATTATAASTAPPNNTPGRARAPHPGVLLMTRPHPPAVVRRHPDDIAAGSYFRAPFKLPGMPPSGKMMEMVMIPAHFVRKIPAGGGKNVEYWSKVPGENKRFYQIPTWLSPVKMEEPAAPPAPEMLQAQAAAYLEECRRQGDVRISSNTQVSQYRRDPRLRDVADRSDPYFIPLPQLQWRPEPGSEQAVRAASPQPQLRYDPRARYNRDSSSSSSSIPS</sequence>
<protein>
    <submittedName>
        <fullName evidence="2">Uncharacterized protein</fullName>
    </submittedName>
</protein>
<comment type="caution">
    <text evidence="2">The sequence shown here is derived from an EMBL/GenBank/DDBJ whole genome shotgun (WGS) entry which is preliminary data.</text>
</comment>
<dbReference type="AlphaFoldDB" id="A0AAN6N7R8"/>
<dbReference type="Proteomes" id="UP001303473">
    <property type="component" value="Unassembled WGS sequence"/>
</dbReference>
<keyword evidence="3" id="KW-1185">Reference proteome</keyword>
<evidence type="ECO:0000313" key="3">
    <source>
        <dbReference type="Proteomes" id="UP001303473"/>
    </source>
</evidence>
<feature type="region of interest" description="Disordered" evidence="1">
    <location>
        <begin position="1"/>
        <end position="23"/>
    </location>
</feature>
<accession>A0AAN6N7R8</accession>
<feature type="region of interest" description="Disordered" evidence="1">
    <location>
        <begin position="272"/>
        <end position="317"/>
    </location>
</feature>
<dbReference type="EMBL" id="MU853797">
    <property type="protein sequence ID" value="KAK3940395.1"/>
    <property type="molecule type" value="Genomic_DNA"/>
</dbReference>
<reference evidence="3" key="1">
    <citation type="journal article" date="2023" name="Mol. Phylogenet. Evol.">
        <title>Genome-scale phylogeny and comparative genomics of the fungal order Sordariales.</title>
        <authorList>
            <person name="Hensen N."/>
            <person name="Bonometti L."/>
            <person name="Westerberg I."/>
            <person name="Brannstrom I.O."/>
            <person name="Guillou S."/>
            <person name="Cros-Aarteil S."/>
            <person name="Calhoun S."/>
            <person name="Haridas S."/>
            <person name="Kuo A."/>
            <person name="Mondo S."/>
            <person name="Pangilinan J."/>
            <person name="Riley R."/>
            <person name="LaButti K."/>
            <person name="Andreopoulos B."/>
            <person name="Lipzen A."/>
            <person name="Chen C."/>
            <person name="Yan M."/>
            <person name="Daum C."/>
            <person name="Ng V."/>
            <person name="Clum A."/>
            <person name="Steindorff A."/>
            <person name="Ohm R.A."/>
            <person name="Martin F."/>
            <person name="Silar P."/>
            <person name="Natvig D.O."/>
            <person name="Lalanne C."/>
            <person name="Gautier V."/>
            <person name="Ament-Velasquez S.L."/>
            <person name="Kruys A."/>
            <person name="Hutchinson M.I."/>
            <person name="Powell A.J."/>
            <person name="Barry K."/>
            <person name="Miller A.N."/>
            <person name="Grigoriev I.V."/>
            <person name="Debuchy R."/>
            <person name="Gladieux P."/>
            <person name="Hiltunen Thoren M."/>
            <person name="Johannesson H."/>
        </authorList>
    </citation>
    <scope>NUCLEOTIDE SEQUENCE [LARGE SCALE GENOMIC DNA]</scope>
    <source>
        <strain evidence="3">CBS 340.73</strain>
    </source>
</reference>
<proteinExistence type="predicted"/>